<proteinExistence type="predicted"/>
<reference evidence="2" key="1">
    <citation type="submission" date="2020-10" db="EMBL/GenBank/DDBJ databases">
        <authorList>
            <person name="Gilroy R."/>
        </authorList>
    </citation>
    <scope>NUCLEOTIDE SEQUENCE</scope>
    <source>
        <strain evidence="2">13361</strain>
    </source>
</reference>
<keyword evidence="1" id="KW-0812">Transmembrane</keyword>
<gene>
    <name evidence="2" type="ORF">IAB74_08460</name>
</gene>
<keyword evidence="1" id="KW-0472">Membrane</keyword>
<protein>
    <submittedName>
        <fullName evidence="2">Uncharacterized protein</fullName>
    </submittedName>
</protein>
<dbReference type="AlphaFoldDB" id="A0A9D1CMY0"/>
<reference evidence="2" key="2">
    <citation type="journal article" date="2021" name="PeerJ">
        <title>Extensive microbial diversity within the chicken gut microbiome revealed by metagenomics and culture.</title>
        <authorList>
            <person name="Gilroy R."/>
            <person name="Ravi A."/>
            <person name="Getino M."/>
            <person name="Pursley I."/>
            <person name="Horton D.L."/>
            <person name="Alikhan N.F."/>
            <person name="Baker D."/>
            <person name="Gharbi K."/>
            <person name="Hall N."/>
            <person name="Watson M."/>
            <person name="Adriaenssens E.M."/>
            <person name="Foster-Nyarko E."/>
            <person name="Jarju S."/>
            <person name="Secka A."/>
            <person name="Antonio M."/>
            <person name="Oren A."/>
            <person name="Chaudhuri R.R."/>
            <person name="La Ragione R."/>
            <person name="Hildebrand F."/>
            <person name="Pallen M.J."/>
        </authorList>
    </citation>
    <scope>NUCLEOTIDE SEQUENCE</scope>
    <source>
        <strain evidence="2">13361</strain>
    </source>
</reference>
<feature type="transmembrane region" description="Helical" evidence="1">
    <location>
        <begin position="139"/>
        <end position="165"/>
    </location>
</feature>
<organism evidence="2 3">
    <name type="scientific">Candidatus Faecousia excrementigallinarum</name>
    <dbReference type="NCBI Taxonomy" id="2840806"/>
    <lineage>
        <taxon>Bacteria</taxon>
        <taxon>Bacillati</taxon>
        <taxon>Bacillota</taxon>
        <taxon>Clostridia</taxon>
        <taxon>Eubacteriales</taxon>
        <taxon>Oscillospiraceae</taxon>
        <taxon>Faecousia</taxon>
    </lineage>
</organism>
<keyword evidence="1" id="KW-1133">Transmembrane helix</keyword>
<accession>A0A9D1CMY0</accession>
<evidence type="ECO:0000256" key="1">
    <source>
        <dbReference type="SAM" id="Phobius"/>
    </source>
</evidence>
<comment type="caution">
    <text evidence="2">The sequence shown here is derived from an EMBL/GenBank/DDBJ whole genome shotgun (WGS) entry which is preliminary data.</text>
</comment>
<evidence type="ECO:0000313" key="2">
    <source>
        <dbReference type="EMBL" id="HIQ68523.1"/>
    </source>
</evidence>
<sequence>MARLCLYGKTPSHCLLYVMEGGKPRYLSEQEVVVDVAEGDAVTICREKPMSPRGKALAALGIFLTAPIQAALQQDTPWEDKIPYDIQVTLTPRKDTACTIGVTKPAGKYQPPRVTVSGDGVEAVQVTCKPCPEILHQAFFVYLCRLLGMAAWGWVLMGLLLRAGLQNGSTLGSVVAGAVSLGILGVCLYAWKKGSRVRKDSLLALEKIPPA</sequence>
<dbReference type="Proteomes" id="UP000886796">
    <property type="component" value="Unassembled WGS sequence"/>
</dbReference>
<dbReference type="EMBL" id="DVFK01000112">
    <property type="protein sequence ID" value="HIQ68523.1"/>
    <property type="molecule type" value="Genomic_DNA"/>
</dbReference>
<name>A0A9D1CMY0_9FIRM</name>
<evidence type="ECO:0000313" key="3">
    <source>
        <dbReference type="Proteomes" id="UP000886796"/>
    </source>
</evidence>
<feature type="transmembrane region" description="Helical" evidence="1">
    <location>
        <begin position="171"/>
        <end position="191"/>
    </location>
</feature>